<keyword evidence="2" id="KW-0378">Hydrolase</keyword>
<reference evidence="4 5" key="1">
    <citation type="journal article" date="2023" name="Elife">
        <title>Identification of key yeast species and microbe-microbe interactions impacting larval growth of Drosophila in the wild.</title>
        <authorList>
            <person name="Mure A."/>
            <person name="Sugiura Y."/>
            <person name="Maeda R."/>
            <person name="Honda K."/>
            <person name="Sakurai N."/>
            <person name="Takahashi Y."/>
            <person name="Watada M."/>
            <person name="Katoh T."/>
            <person name="Gotoh A."/>
            <person name="Gotoh Y."/>
            <person name="Taniguchi I."/>
            <person name="Nakamura K."/>
            <person name="Hayashi T."/>
            <person name="Katayama T."/>
            <person name="Uemura T."/>
            <person name="Hattori Y."/>
        </authorList>
    </citation>
    <scope>NUCLEOTIDE SEQUENCE [LARGE SCALE GENOMIC DNA]</scope>
    <source>
        <strain evidence="4 5">PK-24</strain>
    </source>
</reference>
<evidence type="ECO:0000313" key="4">
    <source>
        <dbReference type="EMBL" id="GMM43843.1"/>
    </source>
</evidence>
<comment type="caution">
    <text evidence="4">The sequence shown here is derived from an EMBL/GenBank/DDBJ whole genome shotgun (WGS) entry which is preliminary data.</text>
</comment>
<proteinExistence type="predicted"/>
<dbReference type="GO" id="GO:0000723">
    <property type="term" value="P:telomere maintenance"/>
    <property type="evidence" value="ECO:0007669"/>
    <property type="project" value="TreeGrafter"/>
</dbReference>
<dbReference type="InterPro" id="IPR036866">
    <property type="entry name" value="RibonucZ/Hydroxyglut_hydro"/>
</dbReference>
<evidence type="ECO:0008006" key="6">
    <source>
        <dbReference type="Google" id="ProtNLM"/>
    </source>
</evidence>
<dbReference type="EMBL" id="BTGB01000001">
    <property type="protein sequence ID" value="GMM43843.1"/>
    <property type="molecule type" value="Genomic_DNA"/>
</dbReference>
<sequence length="600" mass="70053">MTESALTFNGIVPLLPDILVDNFSLLHTKNTATPANTIKYCFVSHGHSDHYKGLDIQFTNLTNPVKILLTETTRDLILAHSSTSNSLRRNLANCTIVSMNKTIELEPNLKCTFIPNFHCLGSCMIFINDRRLKDGVTENDINVLYTGDVRFEDTVISSFKTSSVLSPFIFGPKKLNMLYLETTFAYRGVNIEIPENLNGIHQLIDLISSYPKGTHFRFPQLTYGFEEVWLKVGEYFGNRCNICIDDKLKKLFAAFNRTGDIYYELEKRVNVIDNIDKLNMMLDKQNDDAEYTFFIGYVKNNVVKHKKPMIKITPAIDLSKSEYKEVYLGKKEDEFHDIYLTSEGSDTWEGIFWSYENKRYLNMNYIKNHKDQIYLPMEIKFIYSRHSSFSETKSFLELFKHKPLDIYPLTESYDTWHSGFNMLHYYGIPNASYDKQATIKYGSCNKHVVNLPENLEIVDQWRSNDFEKENNKTTSFNSVSTEKDFDFDAIGQDLRRFGDHKSFDERKMMLTPFDGRRMMRQKEEKKRRYDRFLGNTNTAKIDEYMKSEFDSKSNKAIVQFIRMSEDNSSIVENEAKVPSKKRKVMPSDKVLDELVRQIKF</sequence>
<organism evidence="4 5">
    <name type="scientific">Pichia kluyveri</name>
    <name type="common">Yeast</name>
    <dbReference type="NCBI Taxonomy" id="36015"/>
    <lineage>
        <taxon>Eukaryota</taxon>
        <taxon>Fungi</taxon>
        <taxon>Dikarya</taxon>
        <taxon>Ascomycota</taxon>
        <taxon>Saccharomycotina</taxon>
        <taxon>Pichiomycetes</taxon>
        <taxon>Pichiales</taxon>
        <taxon>Pichiaceae</taxon>
        <taxon>Pichia</taxon>
    </lineage>
</organism>
<evidence type="ECO:0000256" key="2">
    <source>
        <dbReference type="ARBA" id="ARBA00022801"/>
    </source>
</evidence>
<evidence type="ECO:0000256" key="1">
    <source>
        <dbReference type="ARBA" id="ARBA00022722"/>
    </source>
</evidence>
<dbReference type="PANTHER" id="PTHR23240:SF8">
    <property type="entry name" value="PROTEIN ARTEMIS"/>
    <property type="match status" value="1"/>
</dbReference>
<dbReference type="GO" id="GO:0003684">
    <property type="term" value="F:damaged DNA binding"/>
    <property type="evidence" value="ECO:0007669"/>
    <property type="project" value="TreeGrafter"/>
</dbReference>
<dbReference type="GO" id="GO:0035312">
    <property type="term" value="F:5'-3' DNA exonuclease activity"/>
    <property type="evidence" value="ECO:0007669"/>
    <property type="project" value="TreeGrafter"/>
</dbReference>
<dbReference type="PANTHER" id="PTHR23240">
    <property type="entry name" value="DNA CROSS-LINK REPAIR PROTEIN PSO2/SNM1-RELATED"/>
    <property type="match status" value="1"/>
</dbReference>
<dbReference type="GO" id="GO:0006303">
    <property type="term" value="P:double-strand break repair via nonhomologous end joining"/>
    <property type="evidence" value="ECO:0007669"/>
    <property type="project" value="TreeGrafter"/>
</dbReference>
<keyword evidence="1" id="KW-0540">Nuclease</keyword>
<keyword evidence="3" id="KW-0269">Exonuclease</keyword>
<keyword evidence="5" id="KW-1185">Reference proteome</keyword>
<evidence type="ECO:0000313" key="5">
    <source>
        <dbReference type="Proteomes" id="UP001378960"/>
    </source>
</evidence>
<accession>A0AAV5QYJ5</accession>
<dbReference type="SUPFAM" id="SSF56281">
    <property type="entry name" value="Metallo-hydrolase/oxidoreductase"/>
    <property type="match status" value="1"/>
</dbReference>
<name>A0AAV5QYJ5_PICKL</name>
<dbReference type="Gene3D" id="3.60.15.10">
    <property type="entry name" value="Ribonuclease Z/Hydroxyacylglutathione hydrolase-like"/>
    <property type="match status" value="1"/>
</dbReference>
<dbReference type="AlphaFoldDB" id="A0AAV5QYJ5"/>
<gene>
    <name evidence="4" type="ORF">DAPK24_004180</name>
</gene>
<dbReference type="GO" id="GO:0036297">
    <property type="term" value="P:interstrand cross-link repair"/>
    <property type="evidence" value="ECO:0007669"/>
    <property type="project" value="TreeGrafter"/>
</dbReference>
<evidence type="ECO:0000256" key="3">
    <source>
        <dbReference type="ARBA" id="ARBA00022839"/>
    </source>
</evidence>
<dbReference type="Proteomes" id="UP001378960">
    <property type="component" value="Unassembled WGS sequence"/>
</dbReference>
<protein>
    <recommendedName>
        <fullName evidence="6">DNA repair metallo-beta-lactamase domain-containing protein</fullName>
    </recommendedName>
</protein>